<protein>
    <submittedName>
        <fullName evidence="4">LuxR family transcriptional regulator</fullName>
    </submittedName>
</protein>
<keyword evidence="2" id="KW-0067">ATP-binding</keyword>
<dbReference type="PANTHER" id="PTHR16305">
    <property type="entry name" value="TESTICULAR SOLUBLE ADENYLYL CYCLASE"/>
    <property type="match status" value="1"/>
</dbReference>
<evidence type="ECO:0000256" key="2">
    <source>
        <dbReference type="ARBA" id="ARBA00022840"/>
    </source>
</evidence>
<dbReference type="RefSeq" id="WP_345132874.1">
    <property type="nucleotide sequence ID" value="NZ_BAABAT010000022.1"/>
</dbReference>
<dbReference type="Proteomes" id="UP001500620">
    <property type="component" value="Unassembled WGS sequence"/>
</dbReference>
<dbReference type="SUPFAM" id="SSF48452">
    <property type="entry name" value="TPR-like"/>
    <property type="match status" value="1"/>
</dbReference>
<dbReference type="PANTHER" id="PTHR16305:SF35">
    <property type="entry name" value="TRANSCRIPTIONAL ACTIVATOR DOMAIN"/>
    <property type="match status" value="1"/>
</dbReference>
<keyword evidence="5" id="KW-1185">Reference proteome</keyword>
<dbReference type="EMBL" id="BAABAT010000022">
    <property type="protein sequence ID" value="GAA4255869.1"/>
    <property type="molecule type" value="Genomic_DNA"/>
</dbReference>
<proteinExistence type="predicted"/>
<sequence length="917" mass="97187">MSPDRHAAPLLGRGPELAMLAERVGGIRDGGGAVVVRGEAGIGKSALLAEAGRLAAAAGVRGLRTTAAESEHQVTFSGLYQLISPVLDQADGLPAPQRDAVLAAFGRSDAAAPDLFLVALATLNLLAEAATRAPLLLVVDDAHWLDRASADVLMFVARRLEFEPVVVFAAVREGVRSAFDGAGLPELAVGRLDDGAAAALLDAGAPRLRRAVRERVLAEAAGNPLALVELPIAMRDAADGVAPIGPLPLTRRLEEAFAARASALPEATRLLLLAAALSDGEVLSEMLAAAAAAGGEAPTVEAFGPAVRARLLEVDGARVTFRHPLMRSAVVQQAGIGQRRQVHAAFAALPGSDEDRRVWHRSAAASGPDEGLADELEAAAGRARRRGGVEAAVAALQRAAELSADPRRRGERLLRAAELAFELGRHDLVSELLHTIAATELSPRQRTRMVWIRGRFDDGVGDVQAGARSLTELAEQAAADGDSDLALKVLWGAALRCFWTEPGAAMRDEVVRAAVRLPVDPHDGRLLAVLAFAAPIERGAVIVDSLRRLAAHPSRHGRASRRAEAALLVGAFDLAVGFCATAITELRSEGRLGLLARCLATQAWGAAHLGDLAVAIPAAEEAARLSRETAQPIMYATARVTQALLAALRGEWDRSEALSAEAERAALRVAARPVLATVCHARGLAALADGRHTEAYEHLIRMFDPADPAHHPALCCFAVADLVEAAVRGGHRDPVLPIVARMEDVARATPSPALHAGLRYARALLAADDDAEALFEAALRADLMRWPFARARVQLAYGGWLRRQRRAADSRGHLRAAGETFDALGTIPWSDRARQELRASGETIRRRIPAARDQLTPQELQIAQLAAGGLTNREIGERLYVSHRTVSSHLHRIFPKLGVSSRAALRAALTYDTGTVM</sequence>
<dbReference type="Gene3D" id="1.10.10.10">
    <property type="entry name" value="Winged helix-like DNA-binding domain superfamily/Winged helix DNA-binding domain"/>
    <property type="match status" value="1"/>
</dbReference>
<evidence type="ECO:0000313" key="5">
    <source>
        <dbReference type="Proteomes" id="UP001500620"/>
    </source>
</evidence>
<comment type="caution">
    <text evidence="4">The sequence shown here is derived from an EMBL/GenBank/DDBJ whole genome shotgun (WGS) entry which is preliminary data.</text>
</comment>
<name>A0ABP8DH36_9ACTN</name>
<dbReference type="PROSITE" id="PS50043">
    <property type="entry name" value="HTH_LUXR_2"/>
    <property type="match status" value="1"/>
</dbReference>
<dbReference type="CDD" id="cd06170">
    <property type="entry name" value="LuxR_C_like"/>
    <property type="match status" value="1"/>
</dbReference>
<gene>
    <name evidence="4" type="ORF">GCM10022255_066380</name>
</gene>
<dbReference type="Pfam" id="PF13191">
    <property type="entry name" value="AAA_16"/>
    <property type="match status" value="1"/>
</dbReference>
<organism evidence="4 5">
    <name type="scientific">Dactylosporangium darangshiense</name>
    <dbReference type="NCBI Taxonomy" id="579108"/>
    <lineage>
        <taxon>Bacteria</taxon>
        <taxon>Bacillati</taxon>
        <taxon>Actinomycetota</taxon>
        <taxon>Actinomycetes</taxon>
        <taxon>Micromonosporales</taxon>
        <taxon>Micromonosporaceae</taxon>
        <taxon>Dactylosporangium</taxon>
    </lineage>
</organism>
<evidence type="ECO:0000259" key="3">
    <source>
        <dbReference type="PROSITE" id="PS50043"/>
    </source>
</evidence>
<dbReference type="SUPFAM" id="SSF46894">
    <property type="entry name" value="C-terminal effector domain of the bipartite response regulators"/>
    <property type="match status" value="1"/>
</dbReference>
<evidence type="ECO:0000313" key="4">
    <source>
        <dbReference type="EMBL" id="GAA4255869.1"/>
    </source>
</evidence>
<accession>A0ABP8DH36</accession>
<dbReference type="InterPro" id="IPR016032">
    <property type="entry name" value="Sig_transdc_resp-reg_C-effctor"/>
</dbReference>
<dbReference type="SUPFAM" id="SSF52540">
    <property type="entry name" value="P-loop containing nucleoside triphosphate hydrolases"/>
    <property type="match status" value="1"/>
</dbReference>
<keyword evidence="1" id="KW-0547">Nucleotide-binding</keyword>
<dbReference type="InterPro" id="IPR036388">
    <property type="entry name" value="WH-like_DNA-bd_sf"/>
</dbReference>
<dbReference type="PROSITE" id="PS00622">
    <property type="entry name" value="HTH_LUXR_1"/>
    <property type="match status" value="1"/>
</dbReference>
<reference evidence="5" key="1">
    <citation type="journal article" date="2019" name="Int. J. Syst. Evol. Microbiol.">
        <title>The Global Catalogue of Microorganisms (GCM) 10K type strain sequencing project: providing services to taxonomists for standard genome sequencing and annotation.</title>
        <authorList>
            <consortium name="The Broad Institute Genomics Platform"/>
            <consortium name="The Broad Institute Genome Sequencing Center for Infectious Disease"/>
            <person name="Wu L."/>
            <person name="Ma J."/>
        </authorList>
    </citation>
    <scope>NUCLEOTIDE SEQUENCE [LARGE SCALE GENOMIC DNA]</scope>
    <source>
        <strain evidence="5">JCM 17441</strain>
    </source>
</reference>
<dbReference type="InterPro" id="IPR027417">
    <property type="entry name" value="P-loop_NTPase"/>
</dbReference>
<evidence type="ECO:0000256" key="1">
    <source>
        <dbReference type="ARBA" id="ARBA00022741"/>
    </source>
</evidence>
<dbReference type="InterPro" id="IPR011990">
    <property type="entry name" value="TPR-like_helical_dom_sf"/>
</dbReference>
<dbReference type="Pfam" id="PF00196">
    <property type="entry name" value="GerE"/>
    <property type="match status" value="1"/>
</dbReference>
<feature type="domain" description="HTH luxR-type" evidence="3">
    <location>
        <begin position="848"/>
        <end position="912"/>
    </location>
</feature>
<dbReference type="PRINTS" id="PR00038">
    <property type="entry name" value="HTHLUXR"/>
</dbReference>
<dbReference type="InterPro" id="IPR041664">
    <property type="entry name" value="AAA_16"/>
</dbReference>
<dbReference type="InterPro" id="IPR000792">
    <property type="entry name" value="Tscrpt_reg_LuxR_C"/>
</dbReference>
<dbReference type="SMART" id="SM00421">
    <property type="entry name" value="HTH_LUXR"/>
    <property type="match status" value="1"/>
</dbReference>